<gene>
    <name evidence="2" type="ORF">BD310DRAFT_813643</name>
    <name evidence="1" type="ORF">BD311DRAFT_676937</name>
</gene>
<dbReference type="Proteomes" id="UP000292082">
    <property type="component" value="Unassembled WGS sequence"/>
</dbReference>
<organism evidence="2 3">
    <name type="scientific">Dichomitus squalens</name>
    <dbReference type="NCBI Taxonomy" id="114155"/>
    <lineage>
        <taxon>Eukaryota</taxon>
        <taxon>Fungi</taxon>
        <taxon>Dikarya</taxon>
        <taxon>Basidiomycota</taxon>
        <taxon>Agaricomycotina</taxon>
        <taxon>Agaricomycetes</taxon>
        <taxon>Polyporales</taxon>
        <taxon>Polyporaceae</taxon>
        <taxon>Dichomitus</taxon>
    </lineage>
</organism>
<proteinExistence type="predicted"/>
<dbReference type="Proteomes" id="UP000292957">
    <property type="component" value="Unassembled WGS sequence"/>
</dbReference>
<name>A0A4Q9Q345_9APHY</name>
<sequence>MLVDPPYPSFTLVMIAADPSLRLPSYRSSHLGRFHPYPRGGSRRSEDRDIFVNAYMYTEGSSTNVPAQPCLRPARRCVEVPDNDVSSFELDPPVVGVEYDEYELRAFSGVPTGLSRSKLAEALADLLGELRRRCSQLTLGTLFGTVKSGVERPK</sequence>
<accession>A0A4Q9Q345</accession>
<evidence type="ECO:0000313" key="2">
    <source>
        <dbReference type="EMBL" id="TBU61296.1"/>
    </source>
</evidence>
<dbReference type="EMBL" id="ML145099">
    <property type="protein sequence ID" value="TBU61296.1"/>
    <property type="molecule type" value="Genomic_DNA"/>
</dbReference>
<evidence type="ECO:0000313" key="3">
    <source>
        <dbReference type="Proteomes" id="UP000292082"/>
    </source>
</evidence>
<evidence type="ECO:0000313" key="1">
    <source>
        <dbReference type="EMBL" id="TBU22042.1"/>
    </source>
</evidence>
<keyword evidence="3" id="KW-1185">Reference proteome</keyword>
<dbReference type="EMBL" id="ML143560">
    <property type="protein sequence ID" value="TBU22042.1"/>
    <property type="molecule type" value="Genomic_DNA"/>
</dbReference>
<protein>
    <submittedName>
        <fullName evidence="2">Uncharacterized protein</fullName>
    </submittedName>
</protein>
<dbReference type="AlphaFoldDB" id="A0A4Q9Q345"/>
<dbReference type="OrthoDB" id="2755117at2759"/>
<reference evidence="2 3" key="1">
    <citation type="submission" date="2019-01" db="EMBL/GenBank/DDBJ databases">
        <title>Draft genome sequences of three monokaryotic isolates of the white-rot basidiomycete fungus Dichomitus squalens.</title>
        <authorList>
            <consortium name="DOE Joint Genome Institute"/>
            <person name="Lopez S.C."/>
            <person name="Andreopoulos B."/>
            <person name="Pangilinan J."/>
            <person name="Lipzen A."/>
            <person name="Riley R."/>
            <person name="Ahrendt S."/>
            <person name="Ng V."/>
            <person name="Barry K."/>
            <person name="Daum C."/>
            <person name="Grigoriev I.V."/>
            <person name="Hilden K.S."/>
            <person name="Makela M.R."/>
            <person name="de Vries R.P."/>
        </authorList>
    </citation>
    <scope>NUCLEOTIDE SEQUENCE [LARGE SCALE GENOMIC DNA]</scope>
    <source>
        <strain evidence="2 3">CBS 464.89</strain>
        <strain evidence="1">OM18370.1</strain>
    </source>
</reference>